<accession>A0AB33JRW6</accession>
<dbReference type="AlphaFoldDB" id="A0AB33JRW6"/>
<dbReference type="EMBL" id="AP035881">
    <property type="protein sequence ID" value="BFP44138.1"/>
    <property type="molecule type" value="Genomic_DNA"/>
</dbReference>
<proteinExistence type="predicted"/>
<dbReference type="RefSeq" id="WP_407986736.1">
    <property type="nucleotide sequence ID" value="NZ_AP035881.2"/>
</dbReference>
<evidence type="ECO:0008006" key="2">
    <source>
        <dbReference type="Google" id="ProtNLM"/>
    </source>
</evidence>
<evidence type="ECO:0000313" key="1">
    <source>
        <dbReference type="EMBL" id="BFP44138.1"/>
    </source>
</evidence>
<gene>
    <name evidence="1" type="ORF">KCMC57_05060</name>
</gene>
<organism evidence="1">
    <name type="scientific">Kitasatospora sp. CMC57</name>
    <dbReference type="NCBI Taxonomy" id="3231513"/>
    <lineage>
        <taxon>Bacteria</taxon>
        <taxon>Bacillati</taxon>
        <taxon>Actinomycetota</taxon>
        <taxon>Actinomycetes</taxon>
        <taxon>Kitasatosporales</taxon>
        <taxon>Streptomycetaceae</taxon>
        <taxon>Kitasatospora</taxon>
    </lineage>
</organism>
<name>A0AB33JRW6_9ACTN</name>
<reference evidence="1" key="1">
    <citation type="submission" date="2024-07" db="EMBL/GenBank/DDBJ databases">
        <title>Complete genome sequences of cellulolytic bacteria, Kitasatospora sp. CMC57 and Streptomyces sp. CMC78, isolated from Japanese agricultural soil.</title>
        <authorList>
            <person name="Hashimoto T."/>
            <person name="Ito M."/>
            <person name="Iwamoto M."/>
            <person name="Fukahori D."/>
            <person name="Shoda T."/>
            <person name="Sakoda M."/>
            <person name="Morohoshi T."/>
            <person name="Mitsuboshi M."/>
            <person name="Nishizawa T."/>
        </authorList>
    </citation>
    <scope>NUCLEOTIDE SEQUENCE</scope>
    <source>
        <strain evidence="1">CMC57</strain>
    </source>
</reference>
<protein>
    <recommendedName>
        <fullName evidence="2">DUF5753 domain-containing protein</fullName>
    </recommendedName>
</protein>
<sequence length="56" mass="5961">MLDEEQVTAETLSATFTDTAPGEIAVYDKAFRTLSRMAVCGPTARRLIAEAEAALG</sequence>